<dbReference type="GO" id="GO:0003677">
    <property type="term" value="F:DNA binding"/>
    <property type="evidence" value="ECO:0007669"/>
    <property type="project" value="UniProtKB-KW"/>
</dbReference>
<feature type="compositionally biased region" description="Basic and acidic residues" evidence="4">
    <location>
        <begin position="14"/>
        <end position="30"/>
    </location>
</feature>
<dbReference type="InterPro" id="IPR057240">
    <property type="entry name" value="ParB_dimer_C"/>
</dbReference>
<dbReference type="Proteomes" id="UP000229600">
    <property type="component" value="Unassembled WGS sequence"/>
</dbReference>
<dbReference type="GO" id="GO:0045881">
    <property type="term" value="P:positive regulation of sporulation resulting in formation of a cellular spore"/>
    <property type="evidence" value="ECO:0007669"/>
    <property type="project" value="TreeGrafter"/>
</dbReference>
<dbReference type="SUPFAM" id="SSF109709">
    <property type="entry name" value="KorB DNA-binding domain-like"/>
    <property type="match status" value="1"/>
</dbReference>
<dbReference type="InterPro" id="IPR036086">
    <property type="entry name" value="ParB/Sulfiredoxin_sf"/>
</dbReference>
<feature type="domain" description="ParB-like N-terminal" evidence="5">
    <location>
        <begin position="36"/>
        <end position="126"/>
    </location>
</feature>
<dbReference type="SMART" id="SM00470">
    <property type="entry name" value="ParB"/>
    <property type="match status" value="1"/>
</dbReference>
<evidence type="ECO:0000256" key="1">
    <source>
        <dbReference type="ARBA" id="ARBA00006295"/>
    </source>
</evidence>
<sequence>MALGKGLGSLIPQDNKKEKNTKSVVKKPSDDGQKIWHIPLSEIVPNTEQPRKDFSHTAMEDLVASIKQYGILQPVTVTERNDGGYELIAGERRFRASQIAGLATVPALVRSATEQEKLELALIENIQRQDLNPIEEAFSFKRLMDEFGVKQDEIAKRVGKSRPQISNTVRLLELPDEIQQALMDGNLSASKARTLLTLKDAHEQLEMFRSMMGQGITVRELEQQVATKDSRSKKGSKRRDPNILAQEQLLEERFGTKVRISKKGEKGSIIFEYHSLEELKRLLGEFY</sequence>
<dbReference type="Pfam" id="PF02195">
    <property type="entry name" value="ParB_N"/>
    <property type="match status" value="1"/>
</dbReference>
<evidence type="ECO:0000259" key="5">
    <source>
        <dbReference type="SMART" id="SM00470"/>
    </source>
</evidence>
<dbReference type="EMBL" id="PCWN01000011">
    <property type="protein sequence ID" value="PIR03639.1"/>
    <property type="molecule type" value="Genomic_DNA"/>
</dbReference>
<dbReference type="GO" id="GO:0005694">
    <property type="term" value="C:chromosome"/>
    <property type="evidence" value="ECO:0007669"/>
    <property type="project" value="TreeGrafter"/>
</dbReference>
<dbReference type="Gene3D" id="1.10.10.2830">
    <property type="match status" value="1"/>
</dbReference>
<evidence type="ECO:0000256" key="4">
    <source>
        <dbReference type="SAM" id="MobiDB-lite"/>
    </source>
</evidence>
<dbReference type="Pfam" id="PF23552">
    <property type="entry name" value="ParB_C"/>
    <property type="match status" value="1"/>
</dbReference>
<dbReference type="NCBIfam" id="TIGR00180">
    <property type="entry name" value="parB_part"/>
    <property type="match status" value="1"/>
</dbReference>
<comment type="caution">
    <text evidence="6">The sequence shown here is derived from an EMBL/GenBank/DDBJ whole genome shotgun (WGS) entry which is preliminary data.</text>
</comment>
<dbReference type="InterPro" id="IPR003115">
    <property type="entry name" value="ParB_N"/>
</dbReference>
<dbReference type="FunFam" id="3.90.1530.30:FF:000001">
    <property type="entry name" value="Chromosome partitioning protein ParB"/>
    <property type="match status" value="1"/>
</dbReference>
<dbReference type="PANTHER" id="PTHR33375">
    <property type="entry name" value="CHROMOSOME-PARTITIONING PROTEIN PARB-RELATED"/>
    <property type="match status" value="1"/>
</dbReference>
<gene>
    <name evidence="6" type="ORF">COV59_05640</name>
</gene>
<dbReference type="PANTHER" id="PTHR33375:SF1">
    <property type="entry name" value="CHROMOSOME-PARTITIONING PROTEIN PARB-RELATED"/>
    <property type="match status" value="1"/>
</dbReference>
<organism evidence="6 7">
    <name type="scientific">Candidatus Magasanikbacteria bacterium CG11_big_fil_rev_8_21_14_0_20_39_34</name>
    <dbReference type="NCBI Taxonomy" id="1974653"/>
    <lineage>
        <taxon>Bacteria</taxon>
        <taxon>Candidatus Magasanikiibacteriota</taxon>
    </lineage>
</organism>
<dbReference type="Gene3D" id="3.90.1530.30">
    <property type="match status" value="1"/>
</dbReference>
<dbReference type="GO" id="GO:0007059">
    <property type="term" value="P:chromosome segregation"/>
    <property type="evidence" value="ECO:0007669"/>
    <property type="project" value="UniProtKB-KW"/>
</dbReference>
<proteinExistence type="inferred from homology"/>
<dbReference type="CDD" id="cd16393">
    <property type="entry name" value="SPO0J_N"/>
    <property type="match status" value="1"/>
</dbReference>
<dbReference type="InterPro" id="IPR004437">
    <property type="entry name" value="ParB/RepB/Spo0J"/>
</dbReference>
<dbReference type="InterPro" id="IPR050336">
    <property type="entry name" value="Chromosome_partition/occlusion"/>
</dbReference>
<reference evidence="6 7" key="1">
    <citation type="submission" date="2017-09" db="EMBL/GenBank/DDBJ databases">
        <title>Depth-based differentiation of microbial function through sediment-hosted aquifers and enrichment of novel symbionts in the deep terrestrial subsurface.</title>
        <authorList>
            <person name="Probst A.J."/>
            <person name="Ladd B."/>
            <person name="Jarett J.K."/>
            <person name="Geller-Mcgrath D.E."/>
            <person name="Sieber C.M."/>
            <person name="Emerson J.B."/>
            <person name="Anantharaman K."/>
            <person name="Thomas B.C."/>
            <person name="Malmstrom R."/>
            <person name="Stieglmeier M."/>
            <person name="Klingl A."/>
            <person name="Woyke T."/>
            <person name="Ryan C.M."/>
            <person name="Banfield J.F."/>
        </authorList>
    </citation>
    <scope>NUCLEOTIDE SEQUENCE [LARGE SCALE GENOMIC DNA]</scope>
    <source>
        <strain evidence="6">CG11_big_fil_rev_8_21_14_0_20_39_34</strain>
    </source>
</reference>
<evidence type="ECO:0000313" key="6">
    <source>
        <dbReference type="EMBL" id="PIR03639.1"/>
    </source>
</evidence>
<evidence type="ECO:0000256" key="2">
    <source>
        <dbReference type="ARBA" id="ARBA00022829"/>
    </source>
</evidence>
<protein>
    <submittedName>
        <fullName evidence="6">Chromosome partitioning protein ParB</fullName>
    </submittedName>
</protein>
<evidence type="ECO:0000256" key="3">
    <source>
        <dbReference type="ARBA" id="ARBA00023125"/>
    </source>
</evidence>
<feature type="region of interest" description="Disordered" evidence="4">
    <location>
        <begin position="1"/>
        <end position="30"/>
    </location>
</feature>
<keyword evidence="2" id="KW-0159">Chromosome partition</keyword>
<keyword evidence="3" id="KW-0238">DNA-binding</keyword>
<accession>A0A2H0N407</accession>
<dbReference type="Pfam" id="PF17762">
    <property type="entry name" value="HTH_ParB"/>
    <property type="match status" value="1"/>
</dbReference>
<name>A0A2H0N407_9BACT</name>
<dbReference type="InterPro" id="IPR041468">
    <property type="entry name" value="HTH_ParB/Spo0J"/>
</dbReference>
<dbReference type="SUPFAM" id="SSF110849">
    <property type="entry name" value="ParB/Sulfiredoxin"/>
    <property type="match status" value="1"/>
</dbReference>
<evidence type="ECO:0000313" key="7">
    <source>
        <dbReference type="Proteomes" id="UP000229600"/>
    </source>
</evidence>
<comment type="similarity">
    <text evidence="1">Belongs to the ParB family.</text>
</comment>
<dbReference type="FunFam" id="1.10.10.2830:FF:000001">
    <property type="entry name" value="Chromosome partitioning protein ParB"/>
    <property type="match status" value="1"/>
</dbReference>
<dbReference type="AlphaFoldDB" id="A0A2H0N407"/>